<accession>F4XWM2</accession>
<dbReference type="Pfam" id="PF07728">
    <property type="entry name" value="AAA_5"/>
    <property type="match status" value="1"/>
</dbReference>
<dbReference type="OrthoDB" id="9781481at2"/>
<evidence type="ECO:0000313" key="3">
    <source>
        <dbReference type="Proteomes" id="UP000003959"/>
    </source>
</evidence>
<evidence type="ECO:0000313" key="2">
    <source>
        <dbReference type="EMBL" id="EGJ30982.1"/>
    </source>
</evidence>
<dbReference type="CDD" id="cd00009">
    <property type="entry name" value="AAA"/>
    <property type="match status" value="1"/>
</dbReference>
<keyword evidence="2" id="KW-0540">Nuclease</keyword>
<dbReference type="eggNOG" id="COG1401">
    <property type="taxonomic scope" value="Bacteria"/>
</dbReference>
<dbReference type="InterPro" id="IPR011704">
    <property type="entry name" value="ATPase_dyneun-rel_AAA"/>
</dbReference>
<dbReference type="GO" id="GO:0016887">
    <property type="term" value="F:ATP hydrolysis activity"/>
    <property type="evidence" value="ECO:0007669"/>
    <property type="project" value="InterPro"/>
</dbReference>
<dbReference type="Proteomes" id="UP000003959">
    <property type="component" value="Unassembled WGS sequence"/>
</dbReference>
<organism evidence="2 3">
    <name type="scientific">Moorena producens 3L</name>
    <dbReference type="NCBI Taxonomy" id="489825"/>
    <lineage>
        <taxon>Bacteria</taxon>
        <taxon>Bacillati</taxon>
        <taxon>Cyanobacteriota</taxon>
        <taxon>Cyanophyceae</taxon>
        <taxon>Coleofasciculales</taxon>
        <taxon>Coleofasciculaceae</taxon>
        <taxon>Moorena</taxon>
    </lineage>
</organism>
<gene>
    <name evidence="2" type="ORF">LYNGBM3L_44220</name>
</gene>
<dbReference type="SUPFAM" id="SSF52540">
    <property type="entry name" value="P-loop containing nucleoside triphosphate hydrolases"/>
    <property type="match status" value="1"/>
</dbReference>
<dbReference type="InterPro" id="IPR003593">
    <property type="entry name" value="AAA+_ATPase"/>
</dbReference>
<feature type="domain" description="AAA+ ATPase" evidence="1">
    <location>
        <begin position="297"/>
        <end position="455"/>
    </location>
</feature>
<dbReference type="GO" id="GO:0005524">
    <property type="term" value="F:ATP binding"/>
    <property type="evidence" value="ECO:0007669"/>
    <property type="project" value="InterPro"/>
</dbReference>
<dbReference type="AlphaFoldDB" id="F4XWM2"/>
<dbReference type="Gene3D" id="3.40.50.300">
    <property type="entry name" value="P-loop containing nucleotide triphosphate hydrolases"/>
    <property type="match status" value="1"/>
</dbReference>
<evidence type="ECO:0000259" key="1">
    <source>
        <dbReference type="SMART" id="SM00382"/>
    </source>
</evidence>
<name>F4XWM2_9CYAN</name>
<dbReference type="SMART" id="SM00382">
    <property type="entry name" value="AAA"/>
    <property type="match status" value="1"/>
</dbReference>
<dbReference type="GO" id="GO:0004519">
    <property type="term" value="F:endonuclease activity"/>
    <property type="evidence" value="ECO:0007669"/>
    <property type="project" value="UniProtKB-KW"/>
</dbReference>
<keyword evidence="3" id="KW-1185">Reference proteome</keyword>
<proteinExistence type="predicted"/>
<dbReference type="InterPro" id="IPR027417">
    <property type="entry name" value="P-loop_NTPase"/>
</dbReference>
<keyword evidence="2" id="KW-0255">Endonuclease</keyword>
<protein>
    <submittedName>
        <fullName evidence="2">GTPase subunit of restriction endonuclease</fullName>
    </submittedName>
</protein>
<dbReference type="InterPro" id="IPR052934">
    <property type="entry name" value="Methyl-DNA_Rec/Restrict_Enz"/>
</dbReference>
<dbReference type="EMBL" id="GL890944">
    <property type="protein sequence ID" value="EGJ30982.1"/>
    <property type="molecule type" value="Genomic_DNA"/>
</dbReference>
<keyword evidence="2" id="KW-0378">Hydrolase</keyword>
<sequence length="545" mass="62828">MVGDKKAELVSLFEEFISSYPYTPVGLSHMATYKEQRRLWCRNFEAIFAMVESGEAITEPILFQLFPDRELAITLNSPYGEGDGSWILTIPRKRDNYLELRLPLKLRYQQKWIQRLVEQIGYDILEFVGRCTKHPNQLSAACDQFSTGEYSKGFPTEMLTNLLNGLQPDRFLLINDSSRQVINYFVNTSYEKRLTDYPAANAAGLKLIKALDNTMHQPGVPVLRDNDLFDMFCYWLVAVKGYNFSGKELRRVEEAIEFTSDGSRMALPGEYTVSECAKDTGFDIAELEAWIRAIERKGQGIFYGPPGTGKTYSAQKIANHLISGSDGFTELVQFHPAYSYEDFIQGIRPQSQNGELRYPLVPGRFIEFCNKAESRQGICVIIIDEINRANLASVFGELLYLLEYRGQKIPLAGSNQLFSIPKNVRIIGTMNTADRSIALVDQAFRRRFAFIRLYPNYEILRRYHETTDFPVNGLIKILEQINNAIADPNYSLGISFFLVETIAEEIEYIWQREIEPYLEEYFFDQRDKLDQFRWDTIKVNIKNLN</sequence>
<dbReference type="PANTHER" id="PTHR37291">
    <property type="entry name" value="5-METHYLCYTOSINE-SPECIFIC RESTRICTION ENZYME B"/>
    <property type="match status" value="1"/>
</dbReference>
<reference evidence="3" key="1">
    <citation type="journal article" date="2011" name="Proc. Natl. Acad. Sci. U.S.A.">
        <title>Genomic insights into the physiology and ecology of the marine filamentous cyanobacterium Lyngbya majuscula.</title>
        <authorList>
            <person name="Jones A.C."/>
            <person name="Monroe E.A."/>
            <person name="Podell S."/>
            <person name="Hess W.R."/>
            <person name="Klages S."/>
            <person name="Esquenazi E."/>
            <person name="Niessen S."/>
            <person name="Hoover H."/>
            <person name="Rothmann M."/>
            <person name="Lasken R.S."/>
            <person name="Yates J.R.III."/>
            <person name="Reinhardt R."/>
            <person name="Kube M."/>
            <person name="Burkart M.D."/>
            <person name="Allen E.E."/>
            <person name="Dorrestein P.C."/>
            <person name="Gerwick W.H."/>
            <person name="Gerwick L."/>
        </authorList>
    </citation>
    <scope>NUCLEOTIDE SEQUENCE [LARGE SCALE GENOMIC DNA]</scope>
    <source>
        <strain evidence="3">3L</strain>
    </source>
</reference>
<dbReference type="PANTHER" id="PTHR37291:SF1">
    <property type="entry name" value="TYPE IV METHYL-DIRECTED RESTRICTION ENZYME ECOKMCRB SUBUNIT"/>
    <property type="match status" value="1"/>
</dbReference>
<dbReference type="HOGENOM" id="CLU_037298_0_0_3"/>
<dbReference type="RefSeq" id="WP_008187818.1">
    <property type="nucleotide sequence ID" value="NZ_GL890944.1"/>
</dbReference>